<protein>
    <recommendedName>
        <fullName evidence="2">RNA 2',3'-cyclic phosphodiesterase</fullName>
        <shortName evidence="2">RNA 2',3'-CPDase</shortName>
        <ecNumber evidence="2">3.1.4.58</ecNumber>
    </recommendedName>
</protein>
<evidence type="ECO:0000313" key="5">
    <source>
        <dbReference type="EMBL" id="MBB6691653.1"/>
    </source>
</evidence>
<dbReference type="InterPro" id="IPR014051">
    <property type="entry name" value="Phosphoesterase_HXTX"/>
</dbReference>
<dbReference type="NCBIfam" id="TIGR02258">
    <property type="entry name" value="2_5_ligase"/>
    <property type="match status" value="1"/>
</dbReference>
<evidence type="ECO:0000256" key="2">
    <source>
        <dbReference type="HAMAP-Rule" id="MF_01940"/>
    </source>
</evidence>
<organism evidence="5 6">
    <name type="scientific">Cohnella xylanilytica</name>
    <dbReference type="NCBI Taxonomy" id="557555"/>
    <lineage>
        <taxon>Bacteria</taxon>
        <taxon>Bacillati</taxon>
        <taxon>Bacillota</taxon>
        <taxon>Bacilli</taxon>
        <taxon>Bacillales</taxon>
        <taxon>Paenibacillaceae</taxon>
        <taxon>Cohnella</taxon>
    </lineage>
</organism>
<dbReference type="Pfam" id="PF02834">
    <property type="entry name" value="LigT_PEase"/>
    <property type="match status" value="1"/>
</dbReference>
<feature type="region of interest" description="Disordered" evidence="3">
    <location>
        <begin position="169"/>
        <end position="201"/>
    </location>
</feature>
<comment type="catalytic activity">
    <reaction evidence="2">
        <text>a 3'-end 2',3'-cyclophospho-ribonucleotide-RNA + H2O = a 3'-end 2'-phospho-ribonucleotide-RNA + H(+)</text>
        <dbReference type="Rhea" id="RHEA:11828"/>
        <dbReference type="Rhea" id="RHEA-COMP:10464"/>
        <dbReference type="Rhea" id="RHEA-COMP:17353"/>
        <dbReference type="ChEBI" id="CHEBI:15377"/>
        <dbReference type="ChEBI" id="CHEBI:15378"/>
        <dbReference type="ChEBI" id="CHEBI:83064"/>
        <dbReference type="ChEBI" id="CHEBI:173113"/>
        <dbReference type="EC" id="3.1.4.58"/>
    </reaction>
</comment>
<dbReference type="PANTHER" id="PTHR35561">
    <property type="entry name" value="RNA 2',3'-CYCLIC PHOSPHODIESTERASE"/>
    <property type="match status" value="1"/>
</dbReference>
<feature type="short sequence motif" description="HXTX 2" evidence="2">
    <location>
        <begin position="139"/>
        <end position="142"/>
    </location>
</feature>
<dbReference type="Gene3D" id="3.90.1140.10">
    <property type="entry name" value="Cyclic phosphodiesterase"/>
    <property type="match status" value="1"/>
</dbReference>
<dbReference type="EMBL" id="JACJVR010000032">
    <property type="protein sequence ID" value="MBB6691653.1"/>
    <property type="molecule type" value="Genomic_DNA"/>
</dbReference>
<evidence type="ECO:0000256" key="3">
    <source>
        <dbReference type="SAM" id="MobiDB-lite"/>
    </source>
</evidence>
<comment type="similarity">
    <text evidence="2">Belongs to the 2H phosphoesterase superfamily. ThpR family.</text>
</comment>
<dbReference type="GO" id="GO:0004113">
    <property type="term" value="F:2',3'-cyclic-nucleotide 3'-phosphodiesterase activity"/>
    <property type="evidence" value="ECO:0007669"/>
    <property type="project" value="InterPro"/>
</dbReference>
<feature type="active site" description="Proton acceptor" evidence="2">
    <location>
        <position position="139"/>
    </location>
</feature>
<name>A0A841TZW0_9BACL</name>
<feature type="short sequence motif" description="HXTX 1" evidence="2">
    <location>
        <begin position="43"/>
        <end position="46"/>
    </location>
</feature>
<dbReference type="SUPFAM" id="SSF55144">
    <property type="entry name" value="LigT-like"/>
    <property type="match status" value="1"/>
</dbReference>
<dbReference type="Proteomes" id="UP000553776">
    <property type="component" value="Unassembled WGS sequence"/>
</dbReference>
<dbReference type="InterPro" id="IPR009097">
    <property type="entry name" value="Cyclic_Pdiesterase"/>
</dbReference>
<evidence type="ECO:0000259" key="4">
    <source>
        <dbReference type="Pfam" id="PF02834"/>
    </source>
</evidence>
<keyword evidence="6" id="KW-1185">Reference proteome</keyword>
<dbReference type="PANTHER" id="PTHR35561:SF1">
    <property type="entry name" value="RNA 2',3'-CYCLIC PHOSPHODIESTERASE"/>
    <property type="match status" value="1"/>
</dbReference>
<comment type="function">
    <text evidence="2">Hydrolyzes RNA 2',3'-cyclic phosphodiester to an RNA 2'-phosphomonoester.</text>
</comment>
<dbReference type="InterPro" id="IPR004175">
    <property type="entry name" value="RNA_CPDase"/>
</dbReference>
<feature type="domain" description="Phosphoesterase HXTX" evidence="4">
    <location>
        <begin position="11"/>
        <end position="94"/>
    </location>
</feature>
<dbReference type="EC" id="3.1.4.58" evidence="2"/>
<sequence length="239" mass="24866">MENLRLYLGIALSNEAEKRLASLSERLARDLVFRSWTHPSDYHMTLHFLGDTPSSRVDSVAEAARAAAANAAPLALELGEPGTFGSPAAPRILWCGVREPGAAASGAGLSALAALQAELGRRLAASSGFVPEERPFRAHITLARGGGPGSGDSASLRAAWSRAVQALGSRGDGTAQPLAPDSGDGHNVQPPATASGEDSGRALVDGPAGFWTSSGITLYRSHLGRRPSYERIAEFPFGL</sequence>
<accession>A0A841TZW0</accession>
<feature type="active site" description="Proton donor" evidence="2">
    <location>
        <position position="43"/>
    </location>
</feature>
<reference evidence="5 6" key="1">
    <citation type="submission" date="2020-08" db="EMBL/GenBank/DDBJ databases">
        <title>Cohnella phylogeny.</title>
        <authorList>
            <person name="Dunlap C."/>
        </authorList>
    </citation>
    <scope>NUCLEOTIDE SEQUENCE [LARGE SCALE GENOMIC DNA]</scope>
    <source>
        <strain evidence="5 6">DSM 25239</strain>
    </source>
</reference>
<dbReference type="RefSeq" id="WP_185135647.1">
    <property type="nucleotide sequence ID" value="NZ_JACJVR010000032.1"/>
</dbReference>
<evidence type="ECO:0000256" key="1">
    <source>
        <dbReference type="ARBA" id="ARBA00022801"/>
    </source>
</evidence>
<keyword evidence="1 2" id="KW-0378">Hydrolase</keyword>
<proteinExistence type="inferred from homology"/>
<evidence type="ECO:0000313" key="6">
    <source>
        <dbReference type="Proteomes" id="UP000553776"/>
    </source>
</evidence>
<dbReference type="GO" id="GO:0008664">
    <property type="term" value="F:RNA 2',3'-cyclic 3'-phosphodiesterase activity"/>
    <property type="evidence" value="ECO:0007669"/>
    <property type="project" value="UniProtKB-EC"/>
</dbReference>
<dbReference type="HAMAP" id="MF_01940">
    <property type="entry name" value="RNA_CPDase"/>
    <property type="match status" value="1"/>
</dbReference>
<comment type="caution">
    <text evidence="5">The sequence shown here is derived from an EMBL/GenBank/DDBJ whole genome shotgun (WGS) entry which is preliminary data.</text>
</comment>
<gene>
    <name evidence="5" type="primary">thpR</name>
    <name evidence="5" type="ORF">H7B90_09595</name>
</gene>
<dbReference type="AlphaFoldDB" id="A0A841TZW0"/>